<sequence length="96" mass="11195">MTKPIGELHTSQEPPCQMTWNNEKDLIDRKCGEEMAMCTAGSVKTGSDTIIFLFTVIYRHMKEFQYGKRRNTESIEDSNKKRSYRIANTSKMILKR</sequence>
<gene>
    <name evidence="1" type="ORF">RUM44_008582</name>
</gene>
<evidence type="ECO:0000313" key="2">
    <source>
        <dbReference type="Proteomes" id="UP001359485"/>
    </source>
</evidence>
<evidence type="ECO:0000313" key="1">
    <source>
        <dbReference type="EMBL" id="KAK6638154.1"/>
    </source>
</evidence>
<protein>
    <submittedName>
        <fullName evidence="1">Uncharacterized protein</fullName>
    </submittedName>
</protein>
<accession>A0ABR1BAK9</accession>
<keyword evidence="2" id="KW-1185">Reference proteome</keyword>
<reference evidence="1 2" key="1">
    <citation type="submission" date="2023-09" db="EMBL/GenBank/DDBJ databases">
        <title>Genomes of two closely related lineages of the louse Polyplax serrata with different host specificities.</title>
        <authorList>
            <person name="Martinu J."/>
            <person name="Tarabai H."/>
            <person name="Stefka J."/>
            <person name="Hypsa V."/>
        </authorList>
    </citation>
    <scope>NUCLEOTIDE SEQUENCE [LARGE SCALE GENOMIC DNA]</scope>
    <source>
        <strain evidence="1">98ZLc_SE</strain>
    </source>
</reference>
<name>A0ABR1BAK9_POLSC</name>
<dbReference type="Proteomes" id="UP001359485">
    <property type="component" value="Unassembled WGS sequence"/>
</dbReference>
<comment type="caution">
    <text evidence="1">The sequence shown here is derived from an EMBL/GenBank/DDBJ whole genome shotgun (WGS) entry which is preliminary data.</text>
</comment>
<dbReference type="EMBL" id="JAWJWF010000002">
    <property type="protein sequence ID" value="KAK6638154.1"/>
    <property type="molecule type" value="Genomic_DNA"/>
</dbReference>
<organism evidence="1 2">
    <name type="scientific">Polyplax serrata</name>
    <name type="common">Common mouse louse</name>
    <dbReference type="NCBI Taxonomy" id="468196"/>
    <lineage>
        <taxon>Eukaryota</taxon>
        <taxon>Metazoa</taxon>
        <taxon>Ecdysozoa</taxon>
        <taxon>Arthropoda</taxon>
        <taxon>Hexapoda</taxon>
        <taxon>Insecta</taxon>
        <taxon>Pterygota</taxon>
        <taxon>Neoptera</taxon>
        <taxon>Paraneoptera</taxon>
        <taxon>Psocodea</taxon>
        <taxon>Troctomorpha</taxon>
        <taxon>Phthiraptera</taxon>
        <taxon>Anoplura</taxon>
        <taxon>Polyplacidae</taxon>
        <taxon>Polyplax</taxon>
    </lineage>
</organism>
<proteinExistence type="predicted"/>